<evidence type="ECO:0000313" key="8">
    <source>
        <dbReference type="EMBL" id="AOW69398.1"/>
    </source>
</evidence>
<dbReference type="PANTHER" id="PTHR19143">
    <property type="entry name" value="FIBRINOGEN/TENASCIN/ANGIOPOEITIN"/>
    <property type="match status" value="1"/>
</dbReference>
<keyword evidence="5" id="KW-0472">Membrane</keyword>
<evidence type="ECO:0000256" key="2">
    <source>
        <dbReference type="ARBA" id="ARBA00022530"/>
    </source>
</evidence>
<dbReference type="CDD" id="cd00087">
    <property type="entry name" value="FReD"/>
    <property type="match status" value="1"/>
</dbReference>
<dbReference type="EMBL" id="KX592607">
    <property type="protein sequence ID" value="AOW69398.1"/>
    <property type="molecule type" value="mRNA"/>
</dbReference>
<feature type="compositionally biased region" description="Basic and acidic residues" evidence="4">
    <location>
        <begin position="185"/>
        <end position="204"/>
    </location>
</feature>
<dbReference type="PROSITE" id="PS00514">
    <property type="entry name" value="FIBRINOGEN_C_1"/>
    <property type="match status" value="1"/>
</dbReference>
<keyword evidence="2" id="KW-0964">Secreted</keyword>
<dbReference type="InterPro" id="IPR036179">
    <property type="entry name" value="Ig-like_dom_sf"/>
</dbReference>
<dbReference type="PROSITE" id="PS51406">
    <property type="entry name" value="FIBRINOGEN_C_2"/>
    <property type="match status" value="1"/>
</dbReference>
<keyword evidence="5" id="KW-0812">Transmembrane</keyword>
<name>A0A1D8RAI9_ACTTE</name>
<dbReference type="Gene3D" id="2.60.40.10">
    <property type="entry name" value="Immunoglobulins"/>
    <property type="match status" value="1"/>
</dbReference>
<evidence type="ECO:0000313" key="10">
    <source>
        <dbReference type="RefSeq" id="XP_031558870.1"/>
    </source>
</evidence>
<keyword evidence="3" id="KW-1015">Disulfide bond</keyword>
<dbReference type="InterPro" id="IPR014716">
    <property type="entry name" value="Fibrinogen_a/b/g_C_1"/>
</dbReference>
<organism evidence="8">
    <name type="scientific">Actinia tenebrosa</name>
    <name type="common">Australian red waratah sea anemone</name>
    <dbReference type="NCBI Taxonomy" id="6105"/>
    <lineage>
        <taxon>Eukaryota</taxon>
        <taxon>Metazoa</taxon>
        <taxon>Cnidaria</taxon>
        <taxon>Anthozoa</taxon>
        <taxon>Hexacorallia</taxon>
        <taxon>Actiniaria</taxon>
        <taxon>Actiniidae</taxon>
        <taxon>Actinia</taxon>
    </lineage>
</organism>
<feature type="domain" description="Fibrinogen C-terminal" evidence="7">
    <location>
        <begin position="302"/>
        <end position="519"/>
    </location>
</feature>
<dbReference type="InterPro" id="IPR036056">
    <property type="entry name" value="Fibrinogen-like_C"/>
</dbReference>
<dbReference type="RefSeq" id="XP_031558870.1">
    <property type="nucleotide sequence ID" value="XM_031703010.1"/>
</dbReference>
<dbReference type="KEGG" id="aten:116295239"/>
<dbReference type="InterPro" id="IPR007110">
    <property type="entry name" value="Ig-like_dom"/>
</dbReference>
<dbReference type="PROSITE" id="PS50835">
    <property type="entry name" value="IG_LIKE"/>
    <property type="match status" value="1"/>
</dbReference>
<dbReference type="OrthoDB" id="7972392at2759"/>
<feature type="domain" description="Ig-like" evidence="6">
    <location>
        <begin position="223"/>
        <end position="306"/>
    </location>
</feature>
<dbReference type="Pfam" id="PF00147">
    <property type="entry name" value="Fibrinogen_C"/>
    <property type="match status" value="1"/>
</dbReference>
<sequence>MADSKRSPWPSSSMIVTMIFVLLCLGEFIRVELLLKDHMSKIRELESKLQANRHHNNEGTKSQQKQNVKLTKPESSRVRVRRNASDSQLTDLIKLQQLHASVCNITITDMKCRAGPPGPPGRPGRRGERGLKGDKGIPGKLGYRGNMGPPGPRGDKGERGEKGGLGIPGLHGNNGIMGPPGRRGQKGEKGEIGRKGKRGEKGEQGPKGTLVSNVNPGLTVSSPHVIVFPPTMVINENQTAIFNCLVHGYPEPVIGWSKVEERNSSQLSNNRRLVIPNARPSDTGTYRCQAKNVLGTKQKTVYLAVNDFKDCSEIYKSGERRSGVYVVNPDGRGRPFQVYCDMTTDGGGWTVFQRRQDGSVDFYRDWNEYKTGFGNLHGEFWLGNDKIHRLTSRTASMLRVDLEDWNGVKVYAKYGSFSVGSEGSNYRLSVTSYSGSAGDSLAPDHNGMSFTTIDRDNDESRFTNCASSYTGAWWYESCYSSNLNGQYLGNVLSLKGVVWYEFKNEFLSLKFTEMKLKPT</sequence>
<dbReference type="SMART" id="SM00186">
    <property type="entry name" value="FBG"/>
    <property type="match status" value="1"/>
</dbReference>
<dbReference type="Proteomes" id="UP000515163">
    <property type="component" value="Unplaced"/>
</dbReference>
<evidence type="ECO:0000256" key="3">
    <source>
        <dbReference type="ARBA" id="ARBA00023157"/>
    </source>
</evidence>
<dbReference type="InterPro" id="IPR020837">
    <property type="entry name" value="Fibrinogen_CS"/>
</dbReference>
<dbReference type="SMART" id="SM00409">
    <property type="entry name" value="IG"/>
    <property type="match status" value="1"/>
</dbReference>
<evidence type="ECO:0000256" key="1">
    <source>
        <dbReference type="ARBA" id="ARBA00004498"/>
    </source>
</evidence>
<dbReference type="SMART" id="SM00408">
    <property type="entry name" value="IGc2"/>
    <property type="match status" value="1"/>
</dbReference>
<gene>
    <name evidence="8" type="primary">FL1</name>
    <name evidence="10" type="synonym">LOC116295239</name>
</gene>
<dbReference type="SUPFAM" id="SSF48726">
    <property type="entry name" value="Immunoglobulin"/>
    <property type="match status" value="1"/>
</dbReference>
<reference evidence="8" key="1">
    <citation type="submission" date="2016-07" db="EMBL/GenBank/DDBJ databases">
        <authorList>
            <person name="van der Burg C.A."/>
        </authorList>
    </citation>
    <scope>NUCLEOTIDE SEQUENCE</scope>
</reference>
<comment type="subcellular location">
    <subcellularLocation>
        <location evidence="1">Secreted</location>
        <location evidence="1">Extracellular space</location>
        <location evidence="1">Extracellular matrix</location>
    </subcellularLocation>
</comment>
<dbReference type="FunFam" id="3.90.215.10:FF:000001">
    <property type="entry name" value="Tenascin isoform 1"/>
    <property type="match status" value="1"/>
</dbReference>
<feature type="region of interest" description="Disordered" evidence="4">
    <location>
        <begin position="113"/>
        <end position="215"/>
    </location>
</feature>
<dbReference type="Pfam" id="PF13927">
    <property type="entry name" value="Ig_3"/>
    <property type="match status" value="1"/>
</dbReference>
<dbReference type="InterPro" id="IPR003599">
    <property type="entry name" value="Ig_sub"/>
</dbReference>
<evidence type="ECO:0000256" key="5">
    <source>
        <dbReference type="SAM" id="Phobius"/>
    </source>
</evidence>
<feature type="compositionally biased region" description="Basic and acidic residues" evidence="4">
    <location>
        <begin position="125"/>
        <end position="137"/>
    </location>
</feature>
<dbReference type="GO" id="GO:0005615">
    <property type="term" value="C:extracellular space"/>
    <property type="evidence" value="ECO:0007669"/>
    <property type="project" value="TreeGrafter"/>
</dbReference>
<reference evidence="8" key="2">
    <citation type="submission" date="2016-10" db="EMBL/GenBank/DDBJ databases">
        <title>Insights into the innate immunome of actiniarians using a comparative genomic approach.</title>
        <authorList>
            <person name="van der Burg C."/>
            <person name="Prentis P.J."/>
            <person name="Pavasovic A."/>
        </authorList>
    </citation>
    <scope>NUCLEOTIDE SEQUENCE</scope>
</reference>
<dbReference type="InterPro" id="IPR008160">
    <property type="entry name" value="Collagen"/>
</dbReference>
<keyword evidence="2" id="KW-0272">Extracellular matrix</keyword>
<evidence type="ECO:0000256" key="4">
    <source>
        <dbReference type="SAM" id="MobiDB-lite"/>
    </source>
</evidence>
<accession>A0A1D8RAI9</accession>
<evidence type="ECO:0000313" key="9">
    <source>
        <dbReference type="Proteomes" id="UP000515163"/>
    </source>
</evidence>
<evidence type="ECO:0000259" key="6">
    <source>
        <dbReference type="PROSITE" id="PS50835"/>
    </source>
</evidence>
<dbReference type="AlphaFoldDB" id="A0A1D8RAI9"/>
<feature type="compositionally biased region" description="Polar residues" evidence="4">
    <location>
        <begin position="59"/>
        <end position="69"/>
    </location>
</feature>
<dbReference type="InterPro" id="IPR002181">
    <property type="entry name" value="Fibrinogen_a/b/g_C_dom"/>
</dbReference>
<proteinExistence type="evidence at transcript level"/>
<dbReference type="NCBIfam" id="NF040941">
    <property type="entry name" value="GGGWT_bact"/>
    <property type="match status" value="1"/>
</dbReference>
<feature type="compositionally biased region" description="Low complexity" evidence="4">
    <location>
        <begin position="170"/>
        <end position="182"/>
    </location>
</feature>
<keyword evidence="5" id="KW-1133">Transmembrane helix</keyword>
<dbReference type="Pfam" id="PF01391">
    <property type="entry name" value="Collagen"/>
    <property type="match status" value="1"/>
</dbReference>
<protein>
    <submittedName>
        <fullName evidence="10">Ficolin-1-like</fullName>
    </submittedName>
    <submittedName>
        <fullName evidence="8">Ficolin-like protein 1</fullName>
    </submittedName>
</protein>
<keyword evidence="9" id="KW-1185">Reference proteome</keyword>
<dbReference type="InterPro" id="IPR003598">
    <property type="entry name" value="Ig_sub2"/>
</dbReference>
<dbReference type="InterPro" id="IPR050373">
    <property type="entry name" value="Fibrinogen_C-term_domain"/>
</dbReference>
<feature type="transmembrane region" description="Helical" evidence="5">
    <location>
        <begin position="12"/>
        <end position="35"/>
    </location>
</feature>
<evidence type="ECO:0000259" key="7">
    <source>
        <dbReference type="PROSITE" id="PS51406"/>
    </source>
</evidence>
<reference evidence="10" key="3">
    <citation type="submission" date="2025-04" db="UniProtKB">
        <authorList>
            <consortium name="RefSeq"/>
        </authorList>
    </citation>
    <scope>IDENTIFICATION</scope>
    <source>
        <tissue evidence="10">Tentacle</tissue>
    </source>
</reference>
<dbReference type="PANTHER" id="PTHR19143:SF459">
    <property type="entry name" value="FIBRINOGEN C-TERMINAL DOMAIN-CONTAINING PROTEIN"/>
    <property type="match status" value="1"/>
</dbReference>
<dbReference type="InterPro" id="IPR013783">
    <property type="entry name" value="Ig-like_fold"/>
</dbReference>
<dbReference type="Gene3D" id="3.90.215.10">
    <property type="entry name" value="Gamma Fibrinogen, chain A, domain 1"/>
    <property type="match status" value="1"/>
</dbReference>
<dbReference type="SUPFAM" id="SSF56496">
    <property type="entry name" value="Fibrinogen C-terminal domain-like"/>
    <property type="match status" value="1"/>
</dbReference>
<feature type="compositionally biased region" description="Basic and acidic residues" evidence="4">
    <location>
        <begin position="153"/>
        <end position="162"/>
    </location>
</feature>
<feature type="region of interest" description="Disordered" evidence="4">
    <location>
        <begin position="51"/>
        <end position="86"/>
    </location>
</feature>